<protein>
    <recommendedName>
        <fullName evidence="2">Methyltransferase type 11 domain-containing protein</fullName>
    </recommendedName>
</protein>
<dbReference type="CDD" id="cd02440">
    <property type="entry name" value="AdoMet_MTases"/>
    <property type="match status" value="1"/>
</dbReference>
<name>A0A381VPL3_9ZZZZ</name>
<dbReference type="PROSITE" id="PS51257">
    <property type="entry name" value="PROKAR_LIPOPROTEIN"/>
    <property type="match status" value="1"/>
</dbReference>
<organism evidence="1">
    <name type="scientific">marine metagenome</name>
    <dbReference type="NCBI Taxonomy" id="408172"/>
    <lineage>
        <taxon>unclassified sequences</taxon>
        <taxon>metagenomes</taxon>
        <taxon>ecological metagenomes</taxon>
    </lineage>
</organism>
<dbReference type="SUPFAM" id="SSF53335">
    <property type="entry name" value="S-adenosyl-L-methionine-dependent methyltransferases"/>
    <property type="match status" value="1"/>
</dbReference>
<sequence length="255" mass="27311">MFQAKQVFFAGAISSLMALSFSGCGQTTSADLVANALTHGDRPSEDAADDARRMPQEVLAFAGIESGTTILELEAGTGYYTEILSRTVGPSGNVIMQNPPAFDGFFGEAVEQRLAGDRLANVSLSRTNFDELDVADNSMDMVTWILGPHELWFQPGENVSLGDPEESFEEIFRVLKPGGVFLVIDHIANDSAGTEVGGTLHRIGEGIVTELAEAAGLNVLRASDLHKNEDDPLNNSVFDPSIQGQTSKFVVLFGK</sequence>
<dbReference type="InterPro" id="IPR029063">
    <property type="entry name" value="SAM-dependent_MTases_sf"/>
</dbReference>
<dbReference type="Gene3D" id="3.40.50.150">
    <property type="entry name" value="Vaccinia Virus protein VP39"/>
    <property type="match status" value="1"/>
</dbReference>
<gene>
    <name evidence="1" type="ORF">METZ01_LOCUS95104</name>
</gene>
<dbReference type="EMBL" id="UINC01009419">
    <property type="protein sequence ID" value="SVA42250.1"/>
    <property type="molecule type" value="Genomic_DNA"/>
</dbReference>
<accession>A0A381VPL3</accession>
<dbReference type="AlphaFoldDB" id="A0A381VPL3"/>
<evidence type="ECO:0000313" key="1">
    <source>
        <dbReference type="EMBL" id="SVA42250.1"/>
    </source>
</evidence>
<dbReference type="Pfam" id="PF01209">
    <property type="entry name" value="Ubie_methyltran"/>
    <property type="match status" value="1"/>
</dbReference>
<evidence type="ECO:0008006" key="2">
    <source>
        <dbReference type="Google" id="ProtNLM"/>
    </source>
</evidence>
<reference evidence="1" key="1">
    <citation type="submission" date="2018-05" db="EMBL/GenBank/DDBJ databases">
        <authorList>
            <person name="Lanie J.A."/>
            <person name="Ng W.-L."/>
            <person name="Kazmierczak K.M."/>
            <person name="Andrzejewski T.M."/>
            <person name="Davidsen T.M."/>
            <person name="Wayne K.J."/>
            <person name="Tettelin H."/>
            <person name="Glass J.I."/>
            <person name="Rusch D."/>
            <person name="Podicherti R."/>
            <person name="Tsui H.-C.T."/>
            <person name="Winkler M.E."/>
        </authorList>
    </citation>
    <scope>NUCLEOTIDE SEQUENCE</scope>
</reference>
<proteinExistence type="predicted"/>